<dbReference type="InterPro" id="IPR001647">
    <property type="entry name" value="HTH_TetR"/>
</dbReference>
<proteinExistence type="predicted"/>
<dbReference type="Proteomes" id="UP000466607">
    <property type="component" value="Chromosome"/>
</dbReference>
<dbReference type="Pfam" id="PF00440">
    <property type="entry name" value="TetR_N"/>
    <property type="match status" value="1"/>
</dbReference>
<dbReference type="PANTHER" id="PTHR30055:SF234">
    <property type="entry name" value="HTH-TYPE TRANSCRIPTIONAL REGULATOR BETI"/>
    <property type="match status" value="1"/>
</dbReference>
<reference evidence="6 7" key="1">
    <citation type="journal article" date="2019" name="Emerg. Microbes Infect.">
        <title>Comprehensive subspecies identification of 175 nontuberculous mycobacteria species based on 7547 genomic profiles.</title>
        <authorList>
            <person name="Matsumoto Y."/>
            <person name="Kinjo T."/>
            <person name="Motooka D."/>
            <person name="Nabeya D."/>
            <person name="Jung N."/>
            <person name="Uechi K."/>
            <person name="Horii T."/>
            <person name="Iida T."/>
            <person name="Fujita J."/>
            <person name="Nakamura S."/>
        </authorList>
    </citation>
    <scope>NUCLEOTIDE SEQUENCE [LARGE SCALE GENOMIC DNA]</scope>
    <source>
        <strain evidence="6 7">JCM 17423</strain>
    </source>
</reference>
<dbReference type="RefSeq" id="WP_134056286.1">
    <property type="nucleotide sequence ID" value="NZ_AP022586.1"/>
</dbReference>
<feature type="DNA-binding region" description="H-T-H motif" evidence="4">
    <location>
        <begin position="36"/>
        <end position="55"/>
    </location>
</feature>
<organism evidence="6 7">
    <name type="scientific">Mycolicibacterium litorale</name>
    <dbReference type="NCBI Taxonomy" id="758802"/>
    <lineage>
        <taxon>Bacteria</taxon>
        <taxon>Bacillati</taxon>
        <taxon>Actinomycetota</taxon>
        <taxon>Actinomycetes</taxon>
        <taxon>Mycobacteriales</taxon>
        <taxon>Mycobacteriaceae</taxon>
        <taxon>Mycolicibacterium</taxon>
    </lineage>
</organism>
<dbReference type="GO" id="GO:0000976">
    <property type="term" value="F:transcription cis-regulatory region binding"/>
    <property type="evidence" value="ECO:0007669"/>
    <property type="project" value="TreeGrafter"/>
</dbReference>
<dbReference type="Gene3D" id="1.10.357.10">
    <property type="entry name" value="Tetracycline Repressor, domain 2"/>
    <property type="match status" value="1"/>
</dbReference>
<accession>A0AAD1IQS2</accession>
<dbReference type="PANTHER" id="PTHR30055">
    <property type="entry name" value="HTH-TYPE TRANSCRIPTIONAL REGULATOR RUTR"/>
    <property type="match status" value="1"/>
</dbReference>
<protein>
    <submittedName>
        <fullName evidence="6">TetR family transcriptional regulator</fullName>
    </submittedName>
</protein>
<evidence type="ECO:0000256" key="1">
    <source>
        <dbReference type="ARBA" id="ARBA00023015"/>
    </source>
</evidence>
<evidence type="ECO:0000256" key="2">
    <source>
        <dbReference type="ARBA" id="ARBA00023125"/>
    </source>
</evidence>
<dbReference type="InterPro" id="IPR050109">
    <property type="entry name" value="HTH-type_TetR-like_transc_reg"/>
</dbReference>
<evidence type="ECO:0000313" key="6">
    <source>
        <dbReference type="EMBL" id="BBY19519.1"/>
    </source>
</evidence>
<evidence type="ECO:0000259" key="5">
    <source>
        <dbReference type="PROSITE" id="PS50977"/>
    </source>
</evidence>
<gene>
    <name evidence="6" type="ORF">MLIT_51110</name>
</gene>
<sequence length="190" mass="20950">MPAAPARRIRADAQRNREALLRAARETFAADGIFAPIDGIATAAGLGNATLYRNFPTRDDLLAAVIEDSVCELLAESEAFERDLDADAALREWLYQLAWRLRIWHDLPTCIATAYDDDASPVQTVCARLTERTAVFLERLRREGGAAASVTADDLFQLVTAVSWAVDRFGDDPERARERVALATAGVFLR</sequence>
<dbReference type="GO" id="GO:0003700">
    <property type="term" value="F:DNA-binding transcription factor activity"/>
    <property type="evidence" value="ECO:0007669"/>
    <property type="project" value="TreeGrafter"/>
</dbReference>
<keyword evidence="3" id="KW-0804">Transcription</keyword>
<keyword evidence="1" id="KW-0805">Transcription regulation</keyword>
<evidence type="ECO:0000256" key="4">
    <source>
        <dbReference type="PROSITE-ProRule" id="PRU00335"/>
    </source>
</evidence>
<dbReference type="InterPro" id="IPR009057">
    <property type="entry name" value="Homeodomain-like_sf"/>
</dbReference>
<feature type="domain" description="HTH tetR-type" evidence="5">
    <location>
        <begin position="14"/>
        <end position="73"/>
    </location>
</feature>
<keyword evidence="2 4" id="KW-0238">DNA-binding</keyword>
<dbReference type="EMBL" id="AP022586">
    <property type="protein sequence ID" value="BBY19519.1"/>
    <property type="molecule type" value="Genomic_DNA"/>
</dbReference>
<name>A0AAD1IQS2_9MYCO</name>
<evidence type="ECO:0000256" key="3">
    <source>
        <dbReference type="ARBA" id="ARBA00023163"/>
    </source>
</evidence>
<evidence type="ECO:0000313" key="7">
    <source>
        <dbReference type="Proteomes" id="UP000466607"/>
    </source>
</evidence>
<keyword evidence="7" id="KW-1185">Reference proteome</keyword>
<dbReference type="InterPro" id="IPR049445">
    <property type="entry name" value="TetR_SbtR-like_C"/>
</dbReference>
<dbReference type="Pfam" id="PF21597">
    <property type="entry name" value="TetR_C_43"/>
    <property type="match status" value="1"/>
</dbReference>
<dbReference type="PRINTS" id="PR00455">
    <property type="entry name" value="HTHTETR"/>
</dbReference>
<dbReference type="AlphaFoldDB" id="A0AAD1IQS2"/>
<dbReference type="SUPFAM" id="SSF46689">
    <property type="entry name" value="Homeodomain-like"/>
    <property type="match status" value="1"/>
</dbReference>
<dbReference type="PROSITE" id="PS50977">
    <property type="entry name" value="HTH_TETR_2"/>
    <property type="match status" value="1"/>
</dbReference>